<evidence type="ECO:0000256" key="8">
    <source>
        <dbReference type="ARBA" id="ARBA00023128"/>
    </source>
</evidence>
<dbReference type="GeneID" id="105366401"/>
<keyword evidence="6" id="KW-0999">Mitochondrion inner membrane</keyword>
<keyword evidence="9" id="KW-0472">Membrane</keyword>
<evidence type="ECO:0000256" key="3">
    <source>
        <dbReference type="ARBA" id="ARBA00014109"/>
    </source>
</evidence>
<keyword evidence="8" id="KW-0496">Mitochondrion</keyword>
<reference evidence="11" key="1">
    <citation type="submission" date="2025-08" db="UniProtKB">
        <authorList>
            <consortium name="RefSeq"/>
        </authorList>
    </citation>
    <scope>IDENTIFICATION</scope>
</reference>
<name>A0AAJ6YS03_9HYME</name>
<keyword evidence="7" id="KW-0249">Electron transport</keyword>
<protein>
    <recommendedName>
        <fullName evidence="3">NADH dehydrogenase [ubiquinone] 1 beta subcomplex subunit 10</fullName>
    </recommendedName>
</protein>
<dbReference type="GO" id="GO:0045271">
    <property type="term" value="C:respiratory chain complex I"/>
    <property type="evidence" value="ECO:0007669"/>
    <property type="project" value="UniProtKB-ARBA"/>
</dbReference>
<dbReference type="PANTHER" id="PTHR13094:SF1">
    <property type="entry name" value="NADH DEHYDROGENASE [UBIQUINONE] 1 BETA SUBCOMPLEX SUBUNIT 10"/>
    <property type="match status" value="1"/>
</dbReference>
<evidence type="ECO:0000256" key="2">
    <source>
        <dbReference type="ARBA" id="ARBA00008317"/>
    </source>
</evidence>
<evidence type="ECO:0000313" key="10">
    <source>
        <dbReference type="Proteomes" id="UP000695007"/>
    </source>
</evidence>
<dbReference type="InterPro" id="IPR039993">
    <property type="entry name" value="NDUFB10"/>
</dbReference>
<sequence length="164" mass="19939">MENSRNPFLRFMNSLYYVLDAPVTFFREKIIEPNQKKYPYYHQKFRRVPTIDECYTDDYVCRYEANQQFLRDKDVENEILSILRQRYEHCNNEDPNQRGEEKCESMYEYYKDAAAAWFAKYGDLGPKPHVVHAFMKQKHRMVWERRHGPVGSGYKPEYKIKPDD</sequence>
<evidence type="ECO:0000256" key="6">
    <source>
        <dbReference type="ARBA" id="ARBA00022792"/>
    </source>
</evidence>
<keyword evidence="10" id="KW-1185">Reference proteome</keyword>
<keyword evidence="5" id="KW-0679">Respiratory chain</keyword>
<dbReference type="PANTHER" id="PTHR13094">
    <property type="entry name" value="NADH-UBIQUINONE OXIDOREDUCTASE PDSW SUBUNIT"/>
    <property type="match status" value="1"/>
</dbReference>
<comment type="subcellular location">
    <subcellularLocation>
        <location evidence="1">Mitochondrion inner membrane</location>
        <topology evidence="1">Peripheral membrane protein</topology>
        <orientation evidence="1">Matrix side</orientation>
    </subcellularLocation>
</comment>
<evidence type="ECO:0000256" key="1">
    <source>
        <dbReference type="ARBA" id="ARBA00004443"/>
    </source>
</evidence>
<evidence type="ECO:0000256" key="5">
    <source>
        <dbReference type="ARBA" id="ARBA00022660"/>
    </source>
</evidence>
<gene>
    <name evidence="11" type="primary">LOC105366401</name>
</gene>
<dbReference type="GO" id="GO:0005743">
    <property type="term" value="C:mitochondrial inner membrane"/>
    <property type="evidence" value="ECO:0007669"/>
    <property type="project" value="UniProtKB-SubCell"/>
</dbReference>
<dbReference type="Pfam" id="PF10249">
    <property type="entry name" value="NDUFB10"/>
    <property type="match status" value="1"/>
</dbReference>
<evidence type="ECO:0000256" key="7">
    <source>
        <dbReference type="ARBA" id="ARBA00022982"/>
    </source>
</evidence>
<organism evidence="10 11">
    <name type="scientific">Ceratosolen solmsi marchali</name>
    <dbReference type="NCBI Taxonomy" id="326594"/>
    <lineage>
        <taxon>Eukaryota</taxon>
        <taxon>Metazoa</taxon>
        <taxon>Ecdysozoa</taxon>
        <taxon>Arthropoda</taxon>
        <taxon>Hexapoda</taxon>
        <taxon>Insecta</taxon>
        <taxon>Pterygota</taxon>
        <taxon>Neoptera</taxon>
        <taxon>Endopterygota</taxon>
        <taxon>Hymenoptera</taxon>
        <taxon>Apocrita</taxon>
        <taxon>Proctotrupomorpha</taxon>
        <taxon>Chalcidoidea</taxon>
        <taxon>Agaonidae</taxon>
        <taxon>Agaoninae</taxon>
        <taxon>Ceratosolen</taxon>
    </lineage>
</organism>
<keyword evidence="4" id="KW-0813">Transport</keyword>
<dbReference type="RefSeq" id="XP_011503139.1">
    <property type="nucleotide sequence ID" value="XM_011504837.1"/>
</dbReference>
<dbReference type="CTD" id="44228"/>
<evidence type="ECO:0000256" key="4">
    <source>
        <dbReference type="ARBA" id="ARBA00022448"/>
    </source>
</evidence>
<comment type="similarity">
    <text evidence="2">Belongs to the complex I NDUFB10 subunit family.</text>
</comment>
<evidence type="ECO:0000256" key="9">
    <source>
        <dbReference type="ARBA" id="ARBA00023136"/>
    </source>
</evidence>
<dbReference type="Proteomes" id="UP000695007">
    <property type="component" value="Unplaced"/>
</dbReference>
<proteinExistence type="inferred from homology"/>
<accession>A0AAJ6YS03</accession>
<dbReference type="KEGG" id="csol:105366401"/>
<dbReference type="InterPro" id="IPR019377">
    <property type="entry name" value="NADH_UbQ_OxRdtase_su10"/>
</dbReference>
<evidence type="ECO:0000313" key="11">
    <source>
        <dbReference type="RefSeq" id="XP_011503139.1"/>
    </source>
</evidence>
<dbReference type="AlphaFoldDB" id="A0AAJ6YS03"/>